<proteinExistence type="predicted"/>
<dbReference type="Gene3D" id="3.40.50.1820">
    <property type="entry name" value="alpha/beta hydrolase"/>
    <property type="match status" value="1"/>
</dbReference>
<dbReference type="EMBL" id="JACJPW010000045">
    <property type="protein sequence ID" value="MBD2182930.1"/>
    <property type="molecule type" value="Genomic_DNA"/>
</dbReference>
<evidence type="ECO:0000313" key="4">
    <source>
        <dbReference type="Proteomes" id="UP000641646"/>
    </source>
</evidence>
<dbReference type="PANTHER" id="PTHR12277">
    <property type="entry name" value="ALPHA/BETA HYDROLASE DOMAIN-CONTAINING PROTEIN"/>
    <property type="match status" value="1"/>
</dbReference>
<keyword evidence="1" id="KW-0812">Transmembrane</keyword>
<gene>
    <name evidence="3" type="ORF">H6G03_17980</name>
</gene>
<dbReference type="PRINTS" id="PR00111">
    <property type="entry name" value="ABHYDROLASE"/>
</dbReference>
<dbReference type="InterPro" id="IPR022742">
    <property type="entry name" value="Hydrolase_4"/>
</dbReference>
<evidence type="ECO:0000313" key="3">
    <source>
        <dbReference type="EMBL" id="MBD2182930.1"/>
    </source>
</evidence>
<keyword evidence="1" id="KW-0472">Membrane</keyword>
<protein>
    <submittedName>
        <fullName evidence="3">Alpha/beta fold hydrolase</fullName>
    </submittedName>
</protein>
<reference evidence="3" key="2">
    <citation type="submission" date="2020-08" db="EMBL/GenBank/DDBJ databases">
        <authorList>
            <person name="Chen M."/>
            <person name="Teng W."/>
            <person name="Zhao L."/>
            <person name="Hu C."/>
            <person name="Zhou Y."/>
            <person name="Han B."/>
            <person name="Song L."/>
            <person name="Shu W."/>
        </authorList>
    </citation>
    <scope>NUCLEOTIDE SEQUENCE</scope>
    <source>
        <strain evidence="3">FACHB-1375</strain>
    </source>
</reference>
<comment type="caution">
    <text evidence="3">The sequence shown here is derived from an EMBL/GenBank/DDBJ whole genome shotgun (WGS) entry which is preliminary data.</text>
</comment>
<accession>A0A926ZHE1</accession>
<keyword evidence="4" id="KW-1185">Reference proteome</keyword>
<dbReference type="InterPro" id="IPR029058">
    <property type="entry name" value="AB_hydrolase_fold"/>
</dbReference>
<keyword evidence="3" id="KW-0378">Hydrolase</keyword>
<dbReference type="InterPro" id="IPR000073">
    <property type="entry name" value="AB_hydrolase_1"/>
</dbReference>
<dbReference type="RefSeq" id="WP_190466218.1">
    <property type="nucleotide sequence ID" value="NZ_JACJPW010000045.1"/>
</dbReference>
<name>A0A926ZHE1_9CYAN</name>
<feature type="domain" description="Serine aminopeptidase S33" evidence="2">
    <location>
        <begin position="82"/>
        <end position="192"/>
    </location>
</feature>
<sequence length="285" mass="32837">MRKSQRKLFFKICSTLFIVYTLICVILFFVQPRLIFLPTHNFQKTPDFYKINYKNIYLPVPKNLGGGEIHGWWIQAKKSNLGTLLYLHGRGLNIGSNINQAYRFQQLGFSVFLIDYRGYGKSKGNFPTESQLYQDAEIAWNYLVNQQKIPSDRIFIYGHSLGSAVAIDLAIKHPEAAGLIVQSSFTSMANQIARYPYFRIFPISLLLTNRFDSIKKVKSLRIPALFVHGVDDPMIPYTMSEKLYKAASYRKQLLLVPGAKHNNGDLFFNNNQYRRAIRDFANLSL</sequence>
<evidence type="ECO:0000256" key="1">
    <source>
        <dbReference type="SAM" id="Phobius"/>
    </source>
</evidence>
<keyword evidence="1" id="KW-1133">Transmembrane helix</keyword>
<organism evidence="3 4">
    <name type="scientific">Aerosakkonema funiforme FACHB-1375</name>
    <dbReference type="NCBI Taxonomy" id="2949571"/>
    <lineage>
        <taxon>Bacteria</taxon>
        <taxon>Bacillati</taxon>
        <taxon>Cyanobacteriota</taxon>
        <taxon>Cyanophyceae</taxon>
        <taxon>Oscillatoriophycideae</taxon>
        <taxon>Aerosakkonematales</taxon>
        <taxon>Aerosakkonemataceae</taxon>
        <taxon>Aerosakkonema</taxon>
    </lineage>
</organism>
<dbReference type="Proteomes" id="UP000641646">
    <property type="component" value="Unassembled WGS sequence"/>
</dbReference>
<dbReference type="Pfam" id="PF12146">
    <property type="entry name" value="Hydrolase_4"/>
    <property type="match status" value="1"/>
</dbReference>
<dbReference type="PANTHER" id="PTHR12277:SF81">
    <property type="entry name" value="PROTEIN ABHD13"/>
    <property type="match status" value="1"/>
</dbReference>
<feature type="transmembrane region" description="Helical" evidence="1">
    <location>
        <begin position="12"/>
        <end position="30"/>
    </location>
</feature>
<evidence type="ECO:0000259" key="2">
    <source>
        <dbReference type="Pfam" id="PF12146"/>
    </source>
</evidence>
<dbReference type="SUPFAM" id="SSF53474">
    <property type="entry name" value="alpha/beta-Hydrolases"/>
    <property type="match status" value="1"/>
</dbReference>
<dbReference type="GO" id="GO:0016787">
    <property type="term" value="F:hydrolase activity"/>
    <property type="evidence" value="ECO:0007669"/>
    <property type="project" value="UniProtKB-KW"/>
</dbReference>
<reference evidence="3" key="1">
    <citation type="journal article" date="2015" name="ISME J.">
        <title>Draft Genome Sequence of Streptomyces incarnatus NRRL8089, which Produces the Nucleoside Antibiotic Sinefungin.</title>
        <authorList>
            <person name="Oshima K."/>
            <person name="Hattori M."/>
            <person name="Shimizu H."/>
            <person name="Fukuda K."/>
            <person name="Nemoto M."/>
            <person name="Inagaki K."/>
            <person name="Tamura T."/>
        </authorList>
    </citation>
    <scope>NUCLEOTIDE SEQUENCE</scope>
    <source>
        <strain evidence="3">FACHB-1375</strain>
    </source>
</reference>
<dbReference type="AlphaFoldDB" id="A0A926ZHE1"/>